<gene>
    <name evidence="2" type="ORF">DPMN_086067</name>
</gene>
<organism evidence="2 3">
    <name type="scientific">Dreissena polymorpha</name>
    <name type="common">Zebra mussel</name>
    <name type="synonym">Mytilus polymorpha</name>
    <dbReference type="NCBI Taxonomy" id="45954"/>
    <lineage>
        <taxon>Eukaryota</taxon>
        <taxon>Metazoa</taxon>
        <taxon>Spiralia</taxon>
        <taxon>Lophotrochozoa</taxon>
        <taxon>Mollusca</taxon>
        <taxon>Bivalvia</taxon>
        <taxon>Autobranchia</taxon>
        <taxon>Heteroconchia</taxon>
        <taxon>Euheterodonta</taxon>
        <taxon>Imparidentia</taxon>
        <taxon>Neoheterodontei</taxon>
        <taxon>Myida</taxon>
        <taxon>Dreissenoidea</taxon>
        <taxon>Dreissenidae</taxon>
        <taxon>Dreissena</taxon>
    </lineage>
</organism>
<keyword evidence="3" id="KW-1185">Reference proteome</keyword>
<dbReference type="AlphaFoldDB" id="A0A9D3YDU7"/>
<sequence>MLDGSPGPSRFANTGRPARTGVIRSNFFNEVTLFPVAAPVKGSQHHGSVPVNPGLATVYRREAPAEPRLSPVMPRWSPGESRQCPGRASVYRNYIPTSDPGRATETPRFNPGRRK</sequence>
<feature type="region of interest" description="Disordered" evidence="1">
    <location>
        <begin position="65"/>
        <end position="115"/>
    </location>
</feature>
<accession>A0A9D3YDU7</accession>
<comment type="caution">
    <text evidence="2">The sequence shown here is derived from an EMBL/GenBank/DDBJ whole genome shotgun (WGS) entry which is preliminary data.</text>
</comment>
<name>A0A9D3YDU7_DREPO</name>
<reference evidence="2" key="1">
    <citation type="journal article" date="2019" name="bioRxiv">
        <title>The Genome of the Zebra Mussel, Dreissena polymorpha: A Resource for Invasive Species Research.</title>
        <authorList>
            <person name="McCartney M.A."/>
            <person name="Auch B."/>
            <person name="Kono T."/>
            <person name="Mallez S."/>
            <person name="Zhang Y."/>
            <person name="Obille A."/>
            <person name="Becker A."/>
            <person name="Abrahante J.E."/>
            <person name="Garbe J."/>
            <person name="Badalamenti J.P."/>
            <person name="Herman A."/>
            <person name="Mangelson H."/>
            <person name="Liachko I."/>
            <person name="Sullivan S."/>
            <person name="Sone E.D."/>
            <person name="Koren S."/>
            <person name="Silverstein K.A.T."/>
            <person name="Beckman K.B."/>
            <person name="Gohl D.M."/>
        </authorList>
    </citation>
    <scope>NUCLEOTIDE SEQUENCE</scope>
    <source>
        <strain evidence="2">Duluth1</strain>
        <tissue evidence="2">Whole animal</tissue>
    </source>
</reference>
<evidence type="ECO:0000313" key="2">
    <source>
        <dbReference type="EMBL" id="KAH3698538.1"/>
    </source>
</evidence>
<evidence type="ECO:0000313" key="3">
    <source>
        <dbReference type="Proteomes" id="UP000828390"/>
    </source>
</evidence>
<evidence type="ECO:0000256" key="1">
    <source>
        <dbReference type="SAM" id="MobiDB-lite"/>
    </source>
</evidence>
<protein>
    <submittedName>
        <fullName evidence="2">Uncharacterized protein</fullName>
    </submittedName>
</protein>
<dbReference type="EMBL" id="JAIWYP010000016">
    <property type="protein sequence ID" value="KAH3698538.1"/>
    <property type="molecule type" value="Genomic_DNA"/>
</dbReference>
<reference evidence="2" key="2">
    <citation type="submission" date="2020-11" db="EMBL/GenBank/DDBJ databases">
        <authorList>
            <person name="McCartney M.A."/>
            <person name="Auch B."/>
            <person name="Kono T."/>
            <person name="Mallez S."/>
            <person name="Becker A."/>
            <person name="Gohl D.M."/>
            <person name="Silverstein K.A.T."/>
            <person name="Koren S."/>
            <person name="Bechman K.B."/>
            <person name="Herman A."/>
            <person name="Abrahante J.E."/>
            <person name="Garbe J."/>
        </authorList>
    </citation>
    <scope>NUCLEOTIDE SEQUENCE</scope>
    <source>
        <strain evidence="2">Duluth1</strain>
        <tissue evidence="2">Whole animal</tissue>
    </source>
</reference>
<proteinExistence type="predicted"/>
<dbReference type="Proteomes" id="UP000828390">
    <property type="component" value="Unassembled WGS sequence"/>
</dbReference>